<comment type="caution">
    <text evidence="2">The sequence shown here is derived from an EMBL/GenBank/DDBJ whole genome shotgun (WGS) entry which is preliminary data.</text>
</comment>
<dbReference type="AlphaFoldDB" id="A0A645HWI7"/>
<name>A0A645HWI7_9ZZZZ</name>
<evidence type="ECO:0000313" key="2">
    <source>
        <dbReference type="EMBL" id="MPN39693.1"/>
    </source>
</evidence>
<gene>
    <name evidence="2" type="ORF">SDC9_187222</name>
</gene>
<proteinExistence type="predicted"/>
<feature type="domain" description="Protein FecR C-terminal" evidence="1">
    <location>
        <begin position="2"/>
        <end position="39"/>
    </location>
</feature>
<evidence type="ECO:0000259" key="1">
    <source>
        <dbReference type="Pfam" id="PF16344"/>
    </source>
</evidence>
<accession>A0A645HWI7</accession>
<dbReference type="InterPro" id="IPR032508">
    <property type="entry name" value="FecR_C"/>
</dbReference>
<reference evidence="2" key="1">
    <citation type="submission" date="2019-08" db="EMBL/GenBank/DDBJ databases">
        <authorList>
            <person name="Kucharzyk K."/>
            <person name="Murdoch R.W."/>
            <person name="Higgins S."/>
            <person name="Loffler F."/>
        </authorList>
    </citation>
    <scope>NUCLEOTIDE SEQUENCE</scope>
</reference>
<sequence length="42" mass="5010">MKRKYTGKFRLQDGVSHILKVLELQNDFKFKNDTINNLITIE</sequence>
<organism evidence="2">
    <name type="scientific">bioreactor metagenome</name>
    <dbReference type="NCBI Taxonomy" id="1076179"/>
    <lineage>
        <taxon>unclassified sequences</taxon>
        <taxon>metagenomes</taxon>
        <taxon>ecological metagenomes</taxon>
    </lineage>
</organism>
<dbReference type="EMBL" id="VSSQ01095657">
    <property type="protein sequence ID" value="MPN39693.1"/>
    <property type="molecule type" value="Genomic_DNA"/>
</dbReference>
<dbReference type="Pfam" id="PF16344">
    <property type="entry name" value="FecR_C"/>
    <property type="match status" value="1"/>
</dbReference>
<protein>
    <recommendedName>
        <fullName evidence="1">Protein FecR C-terminal domain-containing protein</fullName>
    </recommendedName>
</protein>